<organism evidence="1">
    <name type="scientific">Hexamita inflata</name>
    <dbReference type="NCBI Taxonomy" id="28002"/>
    <lineage>
        <taxon>Eukaryota</taxon>
        <taxon>Metamonada</taxon>
        <taxon>Diplomonadida</taxon>
        <taxon>Hexamitidae</taxon>
        <taxon>Hexamitinae</taxon>
        <taxon>Hexamita</taxon>
    </lineage>
</organism>
<evidence type="ECO:0000313" key="3">
    <source>
        <dbReference type="Proteomes" id="UP001642409"/>
    </source>
</evidence>
<evidence type="ECO:0000313" key="1">
    <source>
        <dbReference type="EMBL" id="CAI9942634.1"/>
    </source>
</evidence>
<reference evidence="2 3" key="2">
    <citation type="submission" date="2024-07" db="EMBL/GenBank/DDBJ databases">
        <authorList>
            <person name="Akdeniz Z."/>
        </authorList>
    </citation>
    <scope>NUCLEOTIDE SEQUENCE [LARGE SCALE GENOMIC DNA]</scope>
</reference>
<protein>
    <submittedName>
        <fullName evidence="2">Hypothetical_protein</fullName>
    </submittedName>
</protein>
<name>A0AA86PYU8_9EUKA</name>
<dbReference type="Proteomes" id="UP001642409">
    <property type="component" value="Unassembled WGS sequence"/>
</dbReference>
<comment type="caution">
    <text evidence="1">The sequence shown here is derived from an EMBL/GenBank/DDBJ whole genome shotgun (WGS) entry which is preliminary data.</text>
</comment>
<sequence>MVIEQSKRMHYFIQEEYCLYSNSIQFIDAFQLIEKIELNLPVANVEFPHTDHCIEFQINNKIYERQFPILFLHLLERTFNLVNIFQNRLRTKLKQYFKLTKNIKHGEIDADSVLKLIIKFQSNFIKSNQSNKVVLLQ</sequence>
<gene>
    <name evidence="2" type="ORF">HINF_LOCUS24005</name>
    <name evidence="1" type="ORF">HINF_LOCUS30279</name>
</gene>
<evidence type="ECO:0000313" key="2">
    <source>
        <dbReference type="EMBL" id="CAL6013886.1"/>
    </source>
</evidence>
<proteinExistence type="predicted"/>
<dbReference type="EMBL" id="CAXDID020000069">
    <property type="protein sequence ID" value="CAL6013886.1"/>
    <property type="molecule type" value="Genomic_DNA"/>
</dbReference>
<reference evidence="1" key="1">
    <citation type="submission" date="2023-06" db="EMBL/GenBank/DDBJ databases">
        <authorList>
            <person name="Kurt Z."/>
        </authorList>
    </citation>
    <scope>NUCLEOTIDE SEQUENCE</scope>
</reference>
<dbReference type="AlphaFoldDB" id="A0AA86PYU8"/>
<dbReference type="EMBL" id="CATOUU010000703">
    <property type="protein sequence ID" value="CAI9942634.1"/>
    <property type="molecule type" value="Genomic_DNA"/>
</dbReference>
<accession>A0AA86PYU8</accession>
<keyword evidence="3" id="KW-1185">Reference proteome</keyword>